<evidence type="ECO:0008006" key="5">
    <source>
        <dbReference type="Google" id="ProtNLM"/>
    </source>
</evidence>
<dbReference type="RefSeq" id="WP_300961656.1">
    <property type="nucleotide sequence ID" value="NZ_JAUHJR010000006.1"/>
</dbReference>
<feature type="region of interest" description="Disordered" evidence="1">
    <location>
        <begin position="42"/>
        <end position="62"/>
    </location>
</feature>
<proteinExistence type="predicted"/>
<organism evidence="3 4">
    <name type="scientific">Nocardioides abyssi</name>
    <dbReference type="NCBI Taxonomy" id="3058370"/>
    <lineage>
        <taxon>Bacteria</taxon>
        <taxon>Bacillati</taxon>
        <taxon>Actinomycetota</taxon>
        <taxon>Actinomycetes</taxon>
        <taxon>Propionibacteriales</taxon>
        <taxon>Nocardioidaceae</taxon>
        <taxon>Nocardioides</taxon>
    </lineage>
</organism>
<sequence>MKKLITGLLASAVMAAGLVGATGAPANAEKCDRYGVCLEPNADVKPKGGTNPKNVDPGEKPKFKMKLKYPGDATPEGDLKVIIRPKKAGGGTAPAVFKARKDLNKNGAATIVGKGLPPGKYVVTLKFIPDPNTPWRRVNRQYTLIVK</sequence>
<keyword evidence="2" id="KW-0732">Signal</keyword>
<gene>
    <name evidence="3" type="ORF">QWY29_14075</name>
</gene>
<feature type="signal peptide" evidence="2">
    <location>
        <begin position="1"/>
        <end position="26"/>
    </location>
</feature>
<evidence type="ECO:0000256" key="2">
    <source>
        <dbReference type="SAM" id="SignalP"/>
    </source>
</evidence>
<keyword evidence="4" id="KW-1185">Reference proteome</keyword>
<feature type="chain" id="PRO_5046351981" description="YtkA-like domain-containing protein" evidence="2">
    <location>
        <begin position="27"/>
        <end position="147"/>
    </location>
</feature>
<reference evidence="3" key="1">
    <citation type="submission" date="2023-06" db="EMBL/GenBank/DDBJ databases">
        <title>Draft genome sequence of Nocardioides sp. SOB72.</title>
        <authorList>
            <person name="Zhang G."/>
        </authorList>
    </citation>
    <scope>NUCLEOTIDE SEQUENCE</scope>
    <source>
        <strain evidence="3">SOB72</strain>
    </source>
</reference>
<name>A0ABT8EWD7_9ACTN</name>
<dbReference type="Proteomes" id="UP001168537">
    <property type="component" value="Unassembled WGS sequence"/>
</dbReference>
<evidence type="ECO:0000313" key="4">
    <source>
        <dbReference type="Proteomes" id="UP001168537"/>
    </source>
</evidence>
<accession>A0ABT8EWD7</accession>
<evidence type="ECO:0000256" key="1">
    <source>
        <dbReference type="SAM" id="MobiDB-lite"/>
    </source>
</evidence>
<comment type="caution">
    <text evidence="3">The sequence shown here is derived from an EMBL/GenBank/DDBJ whole genome shotgun (WGS) entry which is preliminary data.</text>
</comment>
<evidence type="ECO:0000313" key="3">
    <source>
        <dbReference type="EMBL" id="MDN4162490.1"/>
    </source>
</evidence>
<protein>
    <recommendedName>
        <fullName evidence="5">YtkA-like domain-containing protein</fullName>
    </recommendedName>
</protein>
<dbReference type="EMBL" id="JAUHJR010000006">
    <property type="protein sequence ID" value="MDN4162490.1"/>
    <property type="molecule type" value="Genomic_DNA"/>
</dbReference>